<dbReference type="PRINTS" id="PR00344">
    <property type="entry name" value="BCTRLSENSOR"/>
</dbReference>
<evidence type="ECO:0000256" key="8">
    <source>
        <dbReference type="ARBA" id="ARBA00022989"/>
    </source>
</evidence>
<evidence type="ECO:0000313" key="14">
    <source>
        <dbReference type="EMBL" id="UYQ73600.1"/>
    </source>
</evidence>
<dbReference type="SUPFAM" id="SSF47384">
    <property type="entry name" value="Homodimeric domain of signal transducing histidine kinase"/>
    <property type="match status" value="1"/>
</dbReference>
<proteinExistence type="predicted"/>
<keyword evidence="15" id="KW-1185">Reference proteome</keyword>
<comment type="catalytic activity">
    <reaction evidence="1">
        <text>ATP + protein L-histidine = ADP + protein N-phospho-L-histidine.</text>
        <dbReference type="EC" id="2.7.13.3"/>
    </reaction>
</comment>
<protein>
    <recommendedName>
        <fullName evidence="3">histidine kinase</fullName>
        <ecNumber evidence="3">2.7.13.3</ecNumber>
    </recommendedName>
</protein>
<keyword evidence="8 11" id="KW-1133">Transmembrane helix</keyword>
<keyword evidence="4" id="KW-0597">Phosphoprotein</keyword>
<dbReference type="GO" id="GO:0016301">
    <property type="term" value="F:kinase activity"/>
    <property type="evidence" value="ECO:0007669"/>
    <property type="project" value="UniProtKB-KW"/>
</dbReference>
<dbReference type="Gene3D" id="1.10.287.130">
    <property type="match status" value="1"/>
</dbReference>
<reference evidence="14" key="1">
    <citation type="submission" date="2022-10" db="EMBL/GenBank/DDBJ databases">
        <title>YIM 151497 complete genome.</title>
        <authorList>
            <person name="Chen X."/>
        </authorList>
    </citation>
    <scope>NUCLEOTIDE SEQUENCE</scope>
    <source>
        <strain evidence="14">YIM 151497</strain>
    </source>
</reference>
<sequence>MRGTSLRLRLLIGAGVWIGLAMIAVGVLLIHLFRAHLEASAETELRATLNRLVAQVDRIEIGDLDRPLADPRYELPYGGLYWQIDGPDGEVLARSPSLFDVTLDLGQDASPALIVSEGPAGMPILGLSQTIRFSGPPDNRLVVTVARDREQIDLSVRTFSMQLTSALALVWGALTLAAVLQVHLGLAPLASLRTGIEDIRTGRAARLRDDYPLEIGPLVEQVNGLLDAQRAMLEFARARASDLAHALRTPLSALGATEARLRDLGDDQEADALDRLVQTMNERIEYQLRLTQLRLRSASATASTPLSPAIEQVVSVLKRTERGGMVTWKIACPDGAIVQLDRHDLIELIGVLLDNGLRHTCDTIEIAVCQEDENLRIIVADNGPGMTEEQMKTARQRGVRHDQSQAGTGLGLSIAHDIVEINGGRVVLERAPLGGLGVSVFLPGALPDD</sequence>
<dbReference type="PROSITE" id="PS50885">
    <property type="entry name" value="HAMP"/>
    <property type="match status" value="1"/>
</dbReference>
<dbReference type="PANTHER" id="PTHR45436">
    <property type="entry name" value="SENSOR HISTIDINE KINASE YKOH"/>
    <property type="match status" value="1"/>
</dbReference>
<feature type="domain" description="HAMP" evidence="13">
    <location>
        <begin position="183"/>
        <end position="234"/>
    </location>
</feature>
<dbReference type="Proteomes" id="UP001163882">
    <property type="component" value="Chromosome"/>
</dbReference>
<evidence type="ECO:0000256" key="7">
    <source>
        <dbReference type="ARBA" id="ARBA00022777"/>
    </source>
</evidence>
<gene>
    <name evidence="14" type="ORF">OF122_07550</name>
</gene>
<dbReference type="Pfam" id="PF02518">
    <property type="entry name" value="HATPase_c"/>
    <property type="match status" value="1"/>
</dbReference>
<dbReference type="SUPFAM" id="SSF55874">
    <property type="entry name" value="ATPase domain of HSP90 chaperone/DNA topoisomerase II/histidine kinase"/>
    <property type="match status" value="1"/>
</dbReference>
<accession>A0ABY6ISL9</accession>
<dbReference type="InterPro" id="IPR003594">
    <property type="entry name" value="HATPase_dom"/>
</dbReference>
<name>A0ABY6ISL9_9HYPH</name>
<evidence type="ECO:0000256" key="3">
    <source>
        <dbReference type="ARBA" id="ARBA00012438"/>
    </source>
</evidence>
<dbReference type="InterPro" id="IPR050428">
    <property type="entry name" value="TCS_sensor_his_kinase"/>
</dbReference>
<evidence type="ECO:0000256" key="1">
    <source>
        <dbReference type="ARBA" id="ARBA00000085"/>
    </source>
</evidence>
<keyword evidence="6 11" id="KW-0812">Transmembrane</keyword>
<evidence type="ECO:0000256" key="4">
    <source>
        <dbReference type="ARBA" id="ARBA00022553"/>
    </source>
</evidence>
<comment type="subcellular location">
    <subcellularLocation>
        <location evidence="2">Membrane</location>
    </subcellularLocation>
</comment>
<dbReference type="InterPro" id="IPR036097">
    <property type="entry name" value="HisK_dim/P_sf"/>
</dbReference>
<evidence type="ECO:0000259" key="12">
    <source>
        <dbReference type="PROSITE" id="PS50109"/>
    </source>
</evidence>
<evidence type="ECO:0000256" key="2">
    <source>
        <dbReference type="ARBA" id="ARBA00004370"/>
    </source>
</evidence>
<keyword evidence="10 11" id="KW-0472">Membrane</keyword>
<dbReference type="PROSITE" id="PS50109">
    <property type="entry name" value="HIS_KIN"/>
    <property type="match status" value="1"/>
</dbReference>
<evidence type="ECO:0000259" key="13">
    <source>
        <dbReference type="PROSITE" id="PS50885"/>
    </source>
</evidence>
<evidence type="ECO:0000256" key="10">
    <source>
        <dbReference type="ARBA" id="ARBA00023136"/>
    </source>
</evidence>
<evidence type="ECO:0000313" key="15">
    <source>
        <dbReference type="Proteomes" id="UP001163882"/>
    </source>
</evidence>
<organism evidence="14 15">
    <name type="scientific">Pelagibacterium flavum</name>
    <dbReference type="NCBI Taxonomy" id="2984530"/>
    <lineage>
        <taxon>Bacteria</taxon>
        <taxon>Pseudomonadati</taxon>
        <taxon>Pseudomonadota</taxon>
        <taxon>Alphaproteobacteria</taxon>
        <taxon>Hyphomicrobiales</taxon>
        <taxon>Devosiaceae</taxon>
        <taxon>Pelagibacterium</taxon>
    </lineage>
</organism>
<keyword evidence="5" id="KW-0808">Transferase</keyword>
<feature type="transmembrane region" description="Helical" evidence="11">
    <location>
        <begin position="166"/>
        <end position="186"/>
    </location>
</feature>
<dbReference type="SMART" id="SM00387">
    <property type="entry name" value="HATPase_c"/>
    <property type="match status" value="1"/>
</dbReference>
<dbReference type="InterPro" id="IPR036890">
    <property type="entry name" value="HATPase_C_sf"/>
</dbReference>
<dbReference type="Gene3D" id="3.30.565.10">
    <property type="entry name" value="Histidine kinase-like ATPase, C-terminal domain"/>
    <property type="match status" value="1"/>
</dbReference>
<evidence type="ECO:0000256" key="6">
    <source>
        <dbReference type="ARBA" id="ARBA00022692"/>
    </source>
</evidence>
<evidence type="ECO:0000256" key="9">
    <source>
        <dbReference type="ARBA" id="ARBA00023012"/>
    </source>
</evidence>
<dbReference type="InterPro" id="IPR005467">
    <property type="entry name" value="His_kinase_dom"/>
</dbReference>
<feature type="transmembrane region" description="Helical" evidence="11">
    <location>
        <begin position="12"/>
        <end position="33"/>
    </location>
</feature>
<dbReference type="EC" id="2.7.13.3" evidence="3"/>
<dbReference type="RefSeq" id="WP_264227161.1">
    <property type="nucleotide sequence ID" value="NZ_CP107716.1"/>
</dbReference>
<evidence type="ECO:0000256" key="5">
    <source>
        <dbReference type="ARBA" id="ARBA00022679"/>
    </source>
</evidence>
<feature type="domain" description="Histidine kinase" evidence="12">
    <location>
        <begin position="242"/>
        <end position="446"/>
    </location>
</feature>
<dbReference type="InterPro" id="IPR004358">
    <property type="entry name" value="Sig_transdc_His_kin-like_C"/>
</dbReference>
<keyword evidence="9" id="KW-0902">Two-component regulatory system</keyword>
<dbReference type="EMBL" id="CP107716">
    <property type="protein sequence ID" value="UYQ73600.1"/>
    <property type="molecule type" value="Genomic_DNA"/>
</dbReference>
<keyword evidence="7 14" id="KW-0418">Kinase</keyword>
<evidence type="ECO:0000256" key="11">
    <source>
        <dbReference type="SAM" id="Phobius"/>
    </source>
</evidence>
<dbReference type="PANTHER" id="PTHR45436:SF5">
    <property type="entry name" value="SENSOR HISTIDINE KINASE TRCS"/>
    <property type="match status" value="1"/>
</dbReference>
<dbReference type="InterPro" id="IPR003660">
    <property type="entry name" value="HAMP_dom"/>
</dbReference>